<dbReference type="Proteomes" id="UP001499863">
    <property type="component" value="Unassembled WGS sequence"/>
</dbReference>
<evidence type="ECO:0000313" key="2">
    <source>
        <dbReference type="EMBL" id="GAA1405906.1"/>
    </source>
</evidence>
<gene>
    <name evidence="2" type="ORF">GCM10009639_53290</name>
</gene>
<name>A0ABN1YDK1_9ACTN</name>
<keyword evidence="3" id="KW-1185">Reference proteome</keyword>
<protein>
    <submittedName>
        <fullName evidence="2">Uncharacterized protein</fullName>
    </submittedName>
</protein>
<comment type="caution">
    <text evidence="2">The sequence shown here is derived from an EMBL/GenBank/DDBJ whole genome shotgun (WGS) entry which is preliminary data.</text>
</comment>
<feature type="region of interest" description="Disordered" evidence="1">
    <location>
        <begin position="13"/>
        <end position="32"/>
    </location>
</feature>
<evidence type="ECO:0000313" key="3">
    <source>
        <dbReference type="Proteomes" id="UP001499863"/>
    </source>
</evidence>
<evidence type="ECO:0000256" key="1">
    <source>
        <dbReference type="SAM" id="MobiDB-lite"/>
    </source>
</evidence>
<dbReference type="EMBL" id="BAAAKJ010000300">
    <property type="protein sequence ID" value="GAA1405906.1"/>
    <property type="molecule type" value="Genomic_DNA"/>
</dbReference>
<organism evidence="2 3">
    <name type="scientific">Kitasatospora putterlickiae</name>
    <dbReference type="NCBI Taxonomy" id="221725"/>
    <lineage>
        <taxon>Bacteria</taxon>
        <taxon>Bacillati</taxon>
        <taxon>Actinomycetota</taxon>
        <taxon>Actinomycetes</taxon>
        <taxon>Kitasatosporales</taxon>
        <taxon>Streptomycetaceae</taxon>
        <taxon>Kitasatospora</taxon>
    </lineage>
</organism>
<proteinExistence type="predicted"/>
<accession>A0ABN1YDK1</accession>
<reference evidence="2 3" key="1">
    <citation type="journal article" date="2019" name="Int. J. Syst. Evol. Microbiol.">
        <title>The Global Catalogue of Microorganisms (GCM) 10K type strain sequencing project: providing services to taxonomists for standard genome sequencing and annotation.</title>
        <authorList>
            <consortium name="The Broad Institute Genomics Platform"/>
            <consortium name="The Broad Institute Genome Sequencing Center for Infectious Disease"/>
            <person name="Wu L."/>
            <person name="Ma J."/>
        </authorList>
    </citation>
    <scope>NUCLEOTIDE SEQUENCE [LARGE SCALE GENOMIC DNA]</scope>
    <source>
        <strain evidence="2 3">JCM 12393</strain>
    </source>
</reference>
<sequence>MLIVAVYGRGMNEGTTGDRGVRAPGEGGRMTAEDADRFRVLLARLEDSLAADRRTPVGPGREG</sequence>